<gene>
    <name evidence="2" type="ORF">BV898_01851</name>
</gene>
<dbReference type="EMBL" id="MTYJ01000007">
    <property type="protein sequence ID" value="OQV24312.1"/>
    <property type="molecule type" value="Genomic_DNA"/>
</dbReference>
<protein>
    <submittedName>
        <fullName evidence="2">Uncharacterized protein</fullName>
    </submittedName>
</protein>
<feature type="compositionally biased region" description="Low complexity" evidence="1">
    <location>
        <begin position="77"/>
        <end position="101"/>
    </location>
</feature>
<name>A0A1W0XAG5_HYPEX</name>
<dbReference type="AlphaFoldDB" id="A0A1W0XAG5"/>
<feature type="region of interest" description="Disordered" evidence="1">
    <location>
        <begin position="61"/>
        <end position="103"/>
    </location>
</feature>
<evidence type="ECO:0000256" key="1">
    <source>
        <dbReference type="SAM" id="MobiDB-lite"/>
    </source>
</evidence>
<sequence length="162" mass="17288">MEPGEQRSTRAGLPTSQSLLSFTHLQRLTTTSSHHQPPKWFTNASIKWFSMFALSKPAVVPLGDSDGEDAAGGGGEALQQQQQTTKTSAASSSSSGGASKKSLLRRVVVRPSQSVITNLNETTGGSLAMPAAFEHVPFLWVLDSDDKTKVDSLVTTDLWISS</sequence>
<evidence type="ECO:0000313" key="2">
    <source>
        <dbReference type="EMBL" id="OQV24312.1"/>
    </source>
</evidence>
<evidence type="ECO:0000313" key="3">
    <source>
        <dbReference type="Proteomes" id="UP000192578"/>
    </source>
</evidence>
<comment type="caution">
    <text evidence="2">The sequence shown here is derived from an EMBL/GenBank/DDBJ whole genome shotgun (WGS) entry which is preliminary data.</text>
</comment>
<dbReference type="Proteomes" id="UP000192578">
    <property type="component" value="Unassembled WGS sequence"/>
</dbReference>
<reference evidence="3" key="1">
    <citation type="submission" date="2017-01" db="EMBL/GenBank/DDBJ databases">
        <title>Comparative genomics of anhydrobiosis in the tardigrade Hypsibius dujardini.</title>
        <authorList>
            <person name="Yoshida Y."/>
            <person name="Koutsovoulos G."/>
            <person name="Laetsch D."/>
            <person name="Stevens L."/>
            <person name="Kumar S."/>
            <person name="Horikawa D."/>
            <person name="Ishino K."/>
            <person name="Komine S."/>
            <person name="Tomita M."/>
            <person name="Blaxter M."/>
            <person name="Arakawa K."/>
        </authorList>
    </citation>
    <scope>NUCLEOTIDE SEQUENCE [LARGE SCALE GENOMIC DNA]</scope>
    <source>
        <strain evidence="3">Z151</strain>
    </source>
</reference>
<keyword evidence="3" id="KW-1185">Reference proteome</keyword>
<proteinExistence type="predicted"/>
<organism evidence="2 3">
    <name type="scientific">Hypsibius exemplaris</name>
    <name type="common">Freshwater tardigrade</name>
    <dbReference type="NCBI Taxonomy" id="2072580"/>
    <lineage>
        <taxon>Eukaryota</taxon>
        <taxon>Metazoa</taxon>
        <taxon>Ecdysozoa</taxon>
        <taxon>Tardigrada</taxon>
        <taxon>Eutardigrada</taxon>
        <taxon>Parachela</taxon>
        <taxon>Hypsibioidea</taxon>
        <taxon>Hypsibiidae</taxon>
        <taxon>Hypsibius</taxon>
    </lineage>
</organism>
<accession>A0A1W0XAG5</accession>